<dbReference type="KEGG" id="cpi:Cpin_0136"/>
<dbReference type="SUPFAM" id="SSF49464">
    <property type="entry name" value="Carboxypeptidase regulatory domain-like"/>
    <property type="match status" value="1"/>
</dbReference>
<dbReference type="Pfam" id="PF13715">
    <property type="entry name" value="CarbopepD_reg_2"/>
    <property type="match status" value="1"/>
</dbReference>
<dbReference type="InterPro" id="IPR011662">
    <property type="entry name" value="Secretin/TonB_short_N"/>
</dbReference>
<evidence type="ECO:0000256" key="8">
    <source>
        <dbReference type="SAM" id="SignalP"/>
    </source>
</evidence>
<dbReference type="RefSeq" id="WP_012787815.1">
    <property type="nucleotide sequence ID" value="NC_013132.1"/>
</dbReference>
<dbReference type="InterPro" id="IPR037066">
    <property type="entry name" value="Plug_dom_sf"/>
</dbReference>
<evidence type="ECO:0000256" key="5">
    <source>
        <dbReference type="ARBA" id="ARBA00023136"/>
    </source>
</evidence>
<sequence>MQKIVKLNRVVLYCCMVVLFCLQHRVYAAPTQGKPVSLTIKNSSLAEVLRQVSKKSGLYIYFQDADLAGHRNVSLDAKNKPVESVLHELLDERGFSWVEVSENTIAVKKKLEREEGKVEMDTVSTITVTGKVVDEKGEPVIGATVVVKGGKVGTTTNVRGIFELKGVKTNSSLVISNLSFLSKEVAVKGRLVIGEVQLKEYVGVLDETVVIAYGTTTKRFNTGNVASVSAAEIERQPVNNPLYALQGRVAGLQVTPTTGLGSGAVSIQIRGRNSLSFQSDPLVVVDGLPVANNITGLGHGSLLQISALSFINPNDIESIEVLKDADATSIYGSRGANGVILITTKKGKVDDVRIDINIRNGWSDVPRRMKMLNTTQYLDLRKEAYANSGIDISSLELSRSNVDVKYWDKDRYTDWQKVLIGNHAKYNDIQGTLSGGSTQVQYTLGGNYHNETTVFSKNDYDRKGSAHMSISGTTTNQKFKGIVSASYLIDNNRLPMTDFTRSALTLSPNAPSLYTSEGALNWGPMPNGSRSWENPYGELFKSYEARLSNLISSATFSYSFSDAFTAKIQMGYNELRGNSFRKTYPFAGRAPEFLNEPGNASFNASNMKNLSFEPQLNYKFNLKKIDFDILFGGSIQNTTKEEQFIFAQGATNDALLKNLAAATYYYLNNNSSQYKYAAAFARIGFNWDKKYILNLSARRDGSSRFGPNNQFGNFGSIGAAWLFGQEDFSKIVFPFLSFGKIRFSYGTSGNDGIGDYQYLERYDPIDVSDPYQGVRGYRTRGLFNPYYAWEVTKKMELGLEIGVLKDRLFLTTSFFRNRSNNQLQNYPFSSIVGPGGPLYNIGALVQNQGIEVLINSENIKNKKFKWSTSFNISKNRNKLLSYPDIENSAYYQSIIGQPFYGEVRAYNSTGVDPATGKYSFLSVDGKIVSDPIDPNRQDYGQYLRILTTPKFFGGMGNTLSWGNFTLDIYLQFTKQNGMNPMMDFIFLAGSQNNLPVEFLNRWQKSGDKSDFQKVYNVRPDDYNTALDRVAGSNYSYTDASFIRLKNMSLSYSMSNDLVKKIRLKDLRLYFQTQNLFTITGYKGLDPETQTIGSLPPLRTMTVGVQVGL</sequence>
<organism evidence="10 11">
    <name type="scientific">Chitinophaga pinensis (strain ATCC 43595 / DSM 2588 / LMG 13176 / NBRC 15968 / NCIMB 11800 / UQM 2034)</name>
    <dbReference type="NCBI Taxonomy" id="485918"/>
    <lineage>
        <taxon>Bacteria</taxon>
        <taxon>Pseudomonadati</taxon>
        <taxon>Bacteroidota</taxon>
        <taxon>Chitinophagia</taxon>
        <taxon>Chitinophagales</taxon>
        <taxon>Chitinophagaceae</taxon>
        <taxon>Chitinophaga</taxon>
    </lineage>
</organism>
<keyword evidence="2 7" id="KW-0813">Transport</keyword>
<feature type="domain" description="Secretin/TonB short N-terminal" evidence="9">
    <location>
        <begin position="58"/>
        <end position="110"/>
    </location>
</feature>
<dbReference type="InterPro" id="IPR036942">
    <property type="entry name" value="Beta-barrel_TonB_sf"/>
</dbReference>
<dbReference type="AlphaFoldDB" id="A0A979FYV0"/>
<accession>A0A979FYV0</accession>
<keyword evidence="6 7" id="KW-0998">Cell outer membrane</keyword>
<reference evidence="10 11" key="2">
    <citation type="journal article" date="2010" name="Stand. Genomic Sci.">
        <title>Complete genome sequence of Chitinophaga pinensis type strain (UQM 2034).</title>
        <authorList>
            <person name="Glavina Del Rio T."/>
            <person name="Abt B."/>
            <person name="Spring S."/>
            <person name="Lapidus A."/>
            <person name="Nolan M."/>
            <person name="Tice H."/>
            <person name="Copeland A."/>
            <person name="Cheng J.F."/>
            <person name="Chen F."/>
            <person name="Bruce D."/>
            <person name="Goodwin L."/>
            <person name="Pitluck S."/>
            <person name="Ivanova N."/>
            <person name="Mavromatis K."/>
            <person name="Mikhailova N."/>
            <person name="Pati A."/>
            <person name="Chen A."/>
            <person name="Palaniappan K."/>
            <person name="Land M."/>
            <person name="Hauser L."/>
            <person name="Chang Y.J."/>
            <person name="Jeffries C.D."/>
            <person name="Chain P."/>
            <person name="Saunders E."/>
            <person name="Detter J.C."/>
            <person name="Brettin T."/>
            <person name="Rohde M."/>
            <person name="Goker M."/>
            <person name="Bristow J."/>
            <person name="Eisen J.A."/>
            <person name="Markowitz V."/>
            <person name="Hugenholtz P."/>
            <person name="Kyrpides N.C."/>
            <person name="Klenk H.P."/>
            <person name="Lucas S."/>
        </authorList>
    </citation>
    <scope>NUCLEOTIDE SEQUENCE [LARGE SCALE GENOMIC DNA]</scope>
    <source>
        <strain evidence="11">ATCC 43595 / DSM 2588 / LMG 13176 / NBRC 15968 / NCIMB 11800 / UQM 2034</strain>
    </source>
</reference>
<keyword evidence="10" id="KW-0675">Receptor</keyword>
<dbReference type="Gene3D" id="2.170.130.10">
    <property type="entry name" value="TonB-dependent receptor, plug domain"/>
    <property type="match status" value="1"/>
</dbReference>
<dbReference type="GO" id="GO:0009279">
    <property type="term" value="C:cell outer membrane"/>
    <property type="evidence" value="ECO:0007669"/>
    <property type="project" value="UniProtKB-SubCell"/>
</dbReference>
<dbReference type="SUPFAM" id="SSF56935">
    <property type="entry name" value="Porins"/>
    <property type="match status" value="1"/>
</dbReference>
<dbReference type="InterPro" id="IPR023996">
    <property type="entry name" value="TonB-dep_OMP_SusC/RagA"/>
</dbReference>
<dbReference type="NCBIfam" id="TIGR04056">
    <property type="entry name" value="OMP_RagA_SusC"/>
    <property type="match status" value="1"/>
</dbReference>
<evidence type="ECO:0000259" key="9">
    <source>
        <dbReference type="SMART" id="SM00965"/>
    </source>
</evidence>
<evidence type="ECO:0000256" key="7">
    <source>
        <dbReference type="PROSITE-ProRule" id="PRU01360"/>
    </source>
</evidence>
<keyword evidence="4 7" id="KW-0812">Transmembrane</keyword>
<keyword evidence="8" id="KW-0732">Signal</keyword>
<dbReference type="InterPro" id="IPR023997">
    <property type="entry name" value="TonB-dep_OMP_SusC/RagA_CS"/>
</dbReference>
<dbReference type="PROSITE" id="PS52016">
    <property type="entry name" value="TONB_DEPENDENT_REC_3"/>
    <property type="match status" value="1"/>
</dbReference>
<comment type="subcellular location">
    <subcellularLocation>
        <location evidence="1 7">Cell outer membrane</location>
        <topology evidence="1 7">Multi-pass membrane protein</topology>
    </subcellularLocation>
</comment>
<evidence type="ECO:0000256" key="4">
    <source>
        <dbReference type="ARBA" id="ARBA00022692"/>
    </source>
</evidence>
<evidence type="ECO:0000256" key="6">
    <source>
        <dbReference type="ARBA" id="ARBA00023237"/>
    </source>
</evidence>
<proteinExistence type="inferred from homology"/>
<dbReference type="NCBIfam" id="TIGR04057">
    <property type="entry name" value="SusC_RagA_signa"/>
    <property type="match status" value="1"/>
</dbReference>
<keyword evidence="5 7" id="KW-0472">Membrane</keyword>
<evidence type="ECO:0000313" key="10">
    <source>
        <dbReference type="EMBL" id="ACU57639.1"/>
    </source>
</evidence>
<dbReference type="Pfam" id="PF07715">
    <property type="entry name" value="Plug"/>
    <property type="match status" value="1"/>
</dbReference>
<feature type="signal peptide" evidence="8">
    <location>
        <begin position="1"/>
        <end position="28"/>
    </location>
</feature>
<dbReference type="InterPro" id="IPR008969">
    <property type="entry name" value="CarboxyPept-like_regulatory"/>
</dbReference>
<dbReference type="EMBL" id="CP001699">
    <property type="protein sequence ID" value="ACU57639.1"/>
    <property type="molecule type" value="Genomic_DNA"/>
</dbReference>
<protein>
    <submittedName>
        <fullName evidence="10">TonB-dependent receptor plug</fullName>
    </submittedName>
</protein>
<gene>
    <name evidence="10" type="ordered locus">Cpin_0136</name>
</gene>
<dbReference type="InterPro" id="IPR012910">
    <property type="entry name" value="Plug_dom"/>
</dbReference>
<dbReference type="Pfam" id="PF07660">
    <property type="entry name" value="STN"/>
    <property type="match status" value="1"/>
</dbReference>
<keyword evidence="3 7" id="KW-1134">Transmembrane beta strand</keyword>
<dbReference type="Proteomes" id="UP000002215">
    <property type="component" value="Chromosome"/>
</dbReference>
<dbReference type="Gene3D" id="3.55.50.30">
    <property type="match status" value="1"/>
</dbReference>
<evidence type="ECO:0000256" key="2">
    <source>
        <dbReference type="ARBA" id="ARBA00022448"/>
    </source>
</evidence>
<dbReference type="SMART" id="SM00965">
    <property type="entry name" value="STN"/>
    <property type="match status" value="1"/>
</dbReference>
<comment type="similarity">
    <text evidence="7">Belongs to the TonB-dependent receptor family.</text>
</comment>
<name>A0A979FYV0_CHIPD</name>
<evidence type="ECO:0000256" key="3">
    <source>
        <dbReference type="ARBA" id="ARBA00022452"/>
    </source>
</evidence>
<feature type="chain" id="PRO_5037792473" evidence="8">
    <location>
        <begin position="29"/>
        <end position="1108"/>
    </location>
</feature>
<evidence type="ECO:0000256" key="1">
    <source>
        <dbReference type="ARBA" id="ARBA00004571"/>
    </source>
</evidence>
<dbReference type="InterPro" id="IPR039426">
    <property type="entry name" value="TonB-dep_rcpt-like"/>
</dbReference>
<dbReference type="OrthoDB" id="9768177at2"/>
<evidence type="ECO:0000313" key="11">
    <source>
        <dbReference type="Proteomes" id="UP000002215"/>
    </source>
</evidence>
<dbReference type="Gene3D" id="2.40.170.20">
    <property type="entry name" value="TonB-dependent receptor, beta-barrel domain"/>
    <property type="match status" value="1"/>
</dbReference>
<reference evidence="11" key="1">
    <citation type="submission" date="2009-08" db="EMBL/GenBank/DDBJ databases">
        <title>The complete genome of Chitinophaga pinensis DSM 2588.</title>
        <authorList>
            <consortium name="US DOE Joint Genome Institute (JGI-PGF)"/>
            <person name="Lucas S."/>
            <person name="Copeland A."/>
            <person name="Lapidus A."/>
            <person name="Glavina del Rio T."/>
            <person name="Dalin E."/>
            <person name="Tice H."/>
            <person name="Bruce D."/>
            <person name="Goodwin L."/>
            <person name="Pitluck S."/>
            <person name="Kyrpides N."/>
            <person name="Mavromatis K."/>
            <person name="Ivanova N."/>
            <person name="Mikhailova N."/>
            <person name="Sims D."/>
            <person name="Meinche L."/>
            <person name="Brettin T."/>
            <person name="Detter J.C."/>
            <person name="Han C."/>
            <person name="Larimer F."/>
            <person name="Land M."/>
            <person name="Hauser L."/>
            <person name="Markowitz V."/>
            <person name="Cheng J.-F."/>
            <person name="Hugenholtz P."/>
            <person name="Woyke T."/>
            <person name="Wu D."/>
            <person name="Spring S."/>
            <person name="Klenk H.-P."/>
            <person name="Eisen J.A."/>
        </authorList>
    </citation>
    <scope>NUCLEOTIDE SEQUENCE [LARGE SCALE GENOMIC DNA]</scope>
    <source>
        <strain evidence="11">ATCC 43595 / DSM 2588 / LMG 13176 / NBRC 15968 / NCIMB 11800 / UQM 2034</strain>
    </source>
</reference>